<dbReference type="GeneID" id="115354215"/>
<dbReference type="InterPro" id="IPR013087">
    <property type="entry name" value="Znf_C2H2_type"/>
</dbReference>
<reference evidence="14" key="3">
    <citation type="submission" date="2025-09" db="UniProtKB">
        <authorList>
            <consortium name="Ensembl"/>
        </authorList>
    </citation>
    <scope>IDENTIFICATION</scope>
</reference>
<keyword evidence="9" id="KW-0804">Transcription</keyword>
<dbReference type="InterPro" id="IPR036236">
    <property type="entry name" value="Znf_C2H2_sf"/>
</dbReference>
<dbReference type="SUPFAM" id="SSF57667">
    <property type="entry name" value="beta-beta-alpha zinc fingers"/>
    <property type="match status" value="2"/>
</dbReference>
<dbReference type="PROSITE" id="PS50157">
    <property type="entry name" value="ZINC_FINGER_C2H2_2"/>
    <property type="match status" value="3"/>
</dbReference>
<accession>A0A667YRB5</accession>
<dbReference type="GO" id="GO:0008270">
    <property type="term" value="F:zinc ion binding"/>
    <property type="evidence" value="ECO:0007669"/>
    <property type="project" value="UniProtKB-KW"/>
</dbReference>
<dbReference type="FunFam" id="3.30.160.60:FF:000205">
    <property type="entry name" value="Putative Krueppel-like factor 10"/>
    <property type="match status" value="1"/>
</dbReference>
<evidence type="ECO:0000313" key="14">
    <source>
        <dbReference type="Ensembl" id="ENSMMDP00005028998.1"/>
    </source>
</evidence>
<keyword evidence="2" id="KW-0678">Repressor</keyword>
<dbReference type="PANTHER" id="PTHR23235">
    <property type="entry name" value="KRUEPPEL-LIKE TRANSCRIPTION FACTOR"/>
    <property type="match status" value="1"/>
</dbReference>
<feature type="region of interest" description="Disordered" evidence="12">
    <location>
        <begin position="116"/>
        <end position="140"/>
    </location>
</feature>
<dbReference type="Pfam" id="PF00096">
    <property type="entry name" value="zf-C2H2"/>
    <property type="match status" value="3"/>
</dbReference>
<evidence type="ECO:0000256" key="12">
    <source>
        <dbReference type="SAM" id="MobiDB-lite"/>
    </source>
</evidence>
<feature type="domain" description="C2H2-type" evidence="13">
    <location>
        <begin position="417"/>
        <end position="446"/>
    </location>
</feature>
<keyword evidence="6" id="KW-0862">Zinc</keyword>
<keyword evidence="10" id="KW-0539">Nucleus</keyword>
<evidence type="ECO:0000256" key="2">
    <source>
        <dbReference type="ARBA" id="ARBA00022491"/>
    </source>
</evidence>
<feature type="region of interest" description="Disordered" evidence="12">
    <location>
        <begin position="23"/>
        <end position="43"/>
    </location>
</feature>
<evidence type="ECO:0000256" key="3">
    <source>
        <dbReference type="ARBA" id="ARBA00022723"/>
    </source>
</evidence>
<dbReference type="GO" id="GO:0000981">
    <property type="term" value="F:DNA-binding transcription factor activity, RNA polymerase II-specific"/>
    <property type="evidence" value="ECO:0007669"/>
    <property type="project" value="TreeGrafter"/>
</dbReference>
<feature type="compositionally biased region" description="Pro residues" evidence="12">
    <location>
        <begin position="277"/>
        <end position="291"/>
    </location>
</feature>
<proteinExistence type="predicted"/>
<evidence type="ECO:0000256" key="6">
    <source>
        <dbReference type="ARBA" id="ARBA00022833"/>
    </source>
</evidence>
<feature type="region of interest" description="Disordered" evidence="12">
    <location>
        <begin position="154"/>
        <end position="173"/>
    </location>
</feature>
<keyword evidence="7" id="KW-0805">Transcription regulation</keyword>
<feature type="domain" description="C2H2-type" evidence="13">
    <location>
        <begin position="447"/>
        <end position="476"/>
    </location>
</feature>
<evidence type="ECO:0000259" key="13">
    <source>
        <dbReference type="PROSITE" id="PS50157"/>
    </source>
</evidence>
<dbReference type="Ensembl" id="ENSMMDT00005029684.1">
    <property type="protein sequence ID" value="ENSMMDP00005028998.1"/>
    <property type="gene ID" value="ENSMMDG00005013797.1"/>
</dbReference>
<evidence type="ECO:0000256" key="7">
    <source>
        <dbReference type="ARBA" id="ARBA00023015"/>
    </source>
</evidence>
<dbReference type="GO" id="GO:0005634">
    <property type="term" value="C:nucleus"/>
    <property type="evidence" value="ECO:0007669"/>
    <property type="project" value="UniProtKB-SubCell"/>
</dbReference>
<dbReference type="AlphaFoldDB" id="A0A667YRB5"/>
<evidence type="ECO:0000256" key="11">
    <source>
        <dbReference type="PROSITE-ProRule" id="PRU00042"/>
    </source>
</evidence>
<keyword evidence="15" id="KW-1185">Reference proteome</keyword>
<dbReference type="FunFam" id="3.30.160.60:FF:000018">
    <property type="entry name" value="Krueppel-like factor 15"/>
    <property type="match status" value="1"/>
</dbReference>
<sequence length="542" mass="58119">MPARKFTEMEDSHGYMEQCGSYLKKRRHDSEQSHSGGAGGCPSSLEYTDLEAAEALVCMSSWGQGQFLSGSKLNPCKPRPLTPASDSCDSVLPMELPEPPKDFVSLSSLCMTPPHSPSFVETSTSGSALQPSSSPVSRTSSSLAVSSLRCGSGFQQAAGTPDKTPSLPPPLLQPCRAMATSVIRHTADNTPCQHHIPVAPSPEKHRDTVTVATVCQQQQQQHRVVKTEQIATPPPPPAPVTPSSSSSNTEQQANHATPFKDSSSPFPISIQPQNSPVTPPTPTTLSPPPVTSPQIICQMIPVSNQSGIISAFIPSAVQTSTSGLRTTTTTPILPQPAPANSAPVQQPLIVGSPMPQGTVMLVLPQSSVSQAPHCPQTVMTLGNTKLLPLAPAPVYVPAGPCGGTTTTKIDFSRRRNYVCNFPGCRKTYFKSSHLKAHLRTHTGEKPFSCSWDGCDKRFARSDELSRHRRTHTGEKKFVCPVCDRRFMRSDHLTKHARRHMTTKKIPSWQAEVRSLNKMAAGKTPSSKPGLATLSVLVPAASN</sequence>
<dbReference type="CDD" id="cd21584">
    <property type="entry name" value="KLF11_N"/>
    <property type="match status" value="1"/>
</dbReference>
<feature type="compositionally biased region" description="Low complexity" evidence="12">
    <location>
        <begin position="131"/>
        <end position="140"/>
    </location>
</feature>
<organism evidence="14 15">
    <name type="scientific">Myripristis murdjan</name>
    <name type="common">pinecone soldierfish</name>
    <dbReference type="NCBI Taxonomy" id="586833"/>
    <lineage>
        <taxon>Eukaryota</taxon>
        <taxon>Metazoa</taxon>
        <taxon>Chordata</taxon>
        <taxon>Craniata</taxon>
        <taxon>Vertebrata</taxon>
        <taxon>Euteleostomi</taxon>
        <taxon>Actinopterygii</taxon>
        <taxon>Neopterygii</taxon>
        <taxon>Teleostei</taxon>
        <taxon>Neoteleostei</taxon>
        <taxon>Acanthomorphata</taxon>
        <taxon>Holocentriformes</taxon>
        <taxon>Holocentridae</taxon>
        <taxon>Myripristis</taxon>
    </lineage>
</organism>
<evidence type="ECO:0000256" key="5">
    <source>
        <dbReference type="ARBA" id="ARBA00022771"/>
    </source>
</evidence>
<feature type="compositionally biased region" description="Low complexity" evidence="12">
    <location>
        <begin position="209"/>
        <end position="231"/>
    </location>
</feature>
<gene>
    <name evidence="14" type="primary">KLF11</name>
    <name evidence="14" type="synonym">klf11</name>
</gene>
<feature type="compositionally biased region" description="Low complexity" evidence="12">
    <location>
        <begin position="262"/>
        <end position="276"/>
    </location>
</feature>
<dbReference type="FunFam" id="3.30.160.60:FF:000134">
    <property type="entry name" value="Krueppel-like factor 11"/>
    <property type="match status" value="1"/>
</dbReference>
<evidence type="ECO:0000256" key="4">
    <source>
        <dbReference type="ARBA" id="ARBA00022737"/>
    </source>
</evidence>
<evidence type="ECO:0000256" key="8">
    <source>
        <dbReference type="ARBA" id="ARBA00023125"/>
    </source>
</evidence>
<dbReference type="GO" id="GO:0000978">
    <property type="term" value="F:RNA polymerase II cis-regulatory region sequence-specific DNA binding"/>
    <property type="evidence" value="ECO:0007669"/>
    <property type="project" value="TreeGrafter"/>
</dbReference>
<reference evidence="14" key="1">
    <citation type="submission" date="2019-06" db="EMBL/GenBank/DDBJ databases">
        <authorList>
            <consortium name="Wellcome Sanger Institute Data Sharing"/>
        </authorList>
    </citation>
    <scope>NUCLEOTIDE SEQUENCE [LARGE SCALE GENOMIC DNA]</scope>
</reference>
<evidence type="ECO:0000256" key="9">
    <source>
        <dbReference type="ARBA" id="ARBA00023163"/>
    </source>
</evidence>
<evidence type="ECO:0000256" key="1">
    <source>
        <dbReference type="ARBA" id="ARBA00004123"/>
    </source>
</evidence>
<name>A0A667YRB5_9TELE</name>
<dbReference type="GeneTree" id="ENSGT00940000155982"/>
<keyword evidence="4" id="KW-0677">Repeat</keyword>
<feature type="compositionally biased region" description="Polar residues" evidence="12">
    <location>
        <begin position="119"/>
        <end position="130"/>
    </location>
</feature>
<keyword evidence="8" id="KW-0238">DNA-binding</keyword>
<dbReference type="PROSITE" id="PS00028">
    <property type="entry name" value="ZINC_FINGER_C2H2_1"/>
    <property type="match status" value="3"/>
</dbReference>
<dbReference type="OrthoDB" id="654211at2759"/>
<dbReference type="SMART" id="SM00355">
    <property type="entry name" value="ZnF_C2H2"/>
    <property type="match status" value="3"/>
</dbReference>
<feature type="region of interest" description="Disordered" evidence="12">
    <location>
        <begin position="191"/>
        <end position="292"/>
    </location>
</feature>
<dbReference type="PANTHER" id="PTHR23235:SF65">
    <property type="entry name" value="KRUEPPEL-LIKE FACTOR 11"/>
    <property type="match status" value="1"/>
</dbReference>
<feature type="domain" description="C2H2-type" evidence="13">
    <location>
        <begin position="477"/>
        <end position="504"/>
    </location>
</feature>
<keyword evidence="5 11" id="KW-0863">Zinc-finger</keyword>
<dbReference type="InParanoid" id="A0A667YRB5"/>
<evidence type="ECO:0000313" key="15">
    <source>
        <dbReference type="Proteomes" id="UP000472263"/>
    </source>
</evidence>
<dbReference type="Gene3D" id="3.30.160.60">
    <property type="entry name" value="Classic Zinc Finger"/>
    <property type="match status" value="3"/>
</dbReference>
<reference evidence="14" key="2">
    <citation type="submission" date="2025-08" db="UniProtKB">
        <authorList>
            <consortium name="Ensembl"/>
        </authorList>
    </citation>
    <scope>IDENTIFICATION</scope>
</reference>
<evidence type="ECO:0000256" key="10">
    <source>
        <dbReference type="ARBA" id="ARBA00023242"/>
    </source>
</evidence>
<dbReference type="RefSeq" id="XP_029900351.1">
    <property type="nucleotide sequence ID" value="XM_030044491.1"/>
</dbReference>
<comment type="subcellular location">
    <subcellularLocation>
        <location evidence="1">Nucleus</location>
    </subcellularLocation>
</comment>
<protein>
    <submittedName>
        <fullName evidence="14">Kruppel like factor 11b</fullName>
    </submittedName>
</protein>
<dbReference type="Proteomes" id="UP000472263">
    <property type="component" value="Chromosome 22"/>
</dbReference>
<keyword evidence="3" id="KW-0479">Metal-binding</keyword>